<dbReference type="Pfam" id="PF02223">
    <property type="entry name" value="Thymidylate_kin"/>
    <property type="match status" value="1"/>
</dbReference>
<gene>
    <name evidence="6" type="ORF">GCM10022247_07690</name>
</gene>
<sequence length="221" mass="24202">MDPLACAPMGRLIVIEGLDGSGKRTLTDALTKELADRGLTATRWAFPRYGESVHADLITDAMHKRLGPLVDTVYGMAVLYALDRQGAAAGIRADLERFDVVLVDRYLASNAAYCAARLHEDAHGDMVRWVRDVELGRFELPVPDAHLLLRVPVEVAAARTAHRADTEAGRERDSYETDGGLQARCSEVYEQLAEQNWVSPWHVVDGSGPVDAVALVDRILG</sequence>
<keyword evidence="6" id="KW-0808">Transferase</keyword>
<keyword evidence="4" id="KW-0067">ATP-binding</keyword>
<dbReference type="NCBIfam" id="NF005923">
    <property type="entry name" value="PRK07933.1"/>
    <property type="match status" value="1"/>
</dbReference>
<evidence type="ECO:0000259" key="5">
    <source>
        <dbReference type="Pfam" id="PF02223"/>
    </source>
</evidence>
<dbReference type="InterPro" id="IPR039430">
    <property type="entry name" value="Thymidylate_kin-like_dom"/>
</dbReference>
<keyword evidence="3" id="KW-0547">Nucleotide-binding</keyword>
<dbReference type="InterPro" id="IPR027417">
    <property type="entry name" value="P-loop_NTPase"/>
</dbReference>
<name>A0ABP7R1W3_9PSEU</name>
<evidence type="ECO:0000256" key="3">
    <source>
        <dbReference type="ARBA" id="ARBA00022741"/>
    </source>
</evidence>
<proteinExistence type="inferred from homology"/>
<dbReference type="PANTHER" id="PTHR10344:SF4">
    <property type="entry name" value="UMP-CMP KINASE 2, MITOCHONDRIAL"/>
    <property type="match status" value="1"/>
</dbReference>
<keyword evidence="6" id="KW-0418">Kinase</keyword>
<dbReference type="PANTHER" id="PTHR10344">
    <property type="entry name" value="THYMIDYLATE KINASE"/>
    <property type="match status" value="1"/>
</dbReference>
<reference evidence="7" key="1">
    <citation type="journal article" date="2019" name="Int. J. Syst. Evol. Microbiol.">
        <title>The Global Catalogue of Microorganisms (GCM) 10K type strain sequencing project: providing services to taxonomists for standard genome sequencing and annotation.</title>
        <authorList>
            <consortium name="The Broad Institute Genomics Platform"/>
            <consortium name="The Broad Institute Genome Sequencing Center for Infectious Disease"/>
            <person name="Wu L."/>
            <person name="Ma J."/>
        </authorList>
    </citation>
    <scope>NUCLEOTIDE SEQUENCE [LARGE SCALE GENOMIC DNA]</scope>
    <source>
        <strain evidence="7">JCM 17342</strain>
    </source>
</reference>
<evidence type="ECO:0000313" key="7">
    <source>
        <dbReference type="Proteomes" id="UP001501747"/>
    </source>
</evidence>
<comment type="similarity">
    <text evidence="1">Belongs to the thymidylate kinase family.</text>
</comment>
<dbReference type="GO" id="GO:0016301">
    <property type="term" value="F:kinase activity"/>
    <property type="evidence" value="ECO:0007669"/>
    <property type="project" value="UniProtKB-KW"/>
</dbReference>
<evidence type="ECO:0000256" key="1">
    <source>
        <dbReference type="ARBA" id="ARBA00009776"/>
    </source>
</evidence>
<feature type="domain" description="Thymidylate kinase-like" evidence="5">
    <location>
        <begin position="15"/>
        <end position="212"/>
    </location>
</feature>
<protein>
    <recommendedName>
        <fullName evidence="2">Thymidylate kinase</fullName>
    </recommendedName>
</protein>
<comment type="caution">
    <text evidence="6">The sequence shown here is derived from an EMBL/GenBank/DDBJ whole genome shotgun (WGS) entry which is preliminary data.</text>
</comment>
<dbReference type="CDD" id="cd01672">
    <property type="entry name" value="TMPK"/>
    <property type="match status" value="1"/>
</dbReference>
<dbReference type="EMBL" id="BAABAL010000005">
    <property type="protein sequence ID" value="GAA3991338.1"/>
    <property type="molecule type" value="Genomic_DNA"/>
</dbReference>
<accession>A0ABP7R1W3</accession>
<evidence type="ECO:0000313" key="6">
    <source>
        <dbReference type="EMBL" id="GAA3991338.1"/>
    </source>
</evidence>
<dbReference type="Gene3D" id="3.40.50.300">
    <property type="entry name" value="P-loop containing nucleotide triphosphate hydrolases"/>
    <property type="match status" value="1"/>
</dbReference>
<keyword evidence="7" id="KW-1185">Reference proteome</keyword>
<dbReference type="SUPFAM" id="SSF52540">
    <property type="entry name" value="P-loop containing nucleoside triphosphate hydrolases"/>
    <property type="match status" value="1"/>
</dbReference>
<organism evidence="6 7">
    <name type="scientific">Allokutzneria multivorans</name>
    <dbReference type="NCBI Taxonomy" id="1142134"/>
    <lineage>
        <taxon>Bacteria</taxon>
        <taxon>Bacillati</taxon>
        <taxon>Actinomycetota</taxon>
        <taxon>Actinomycetes</taxon>
        <taxon>Pseudonocardiales</taxon>
        <taxon>Pseudonocardiaceae</taxon>
        <taxon>Allokutzneria</taxon>
    </lineage>
</organism>
<evidence type="ECO:0000256" key="2">
    <source>
        <dbReference type="ARBA" id="ARBA00017144"/>
    </source>
</evidence>
<dbReference type="Proteomes" id="UP001501747">
    <property type="component" value="Unassembled WGS sequence"/>
</dbReference>
<evidence type="ECO:0000256" key="4">
    <source>
        <dbReference type="ARBA" id="ARBA00022840"/>
    </source>
</evidence>